<dbReference type="PROSITE" id="PS51257">
    <property type="entry name" value="PROKAR_LIPOPROTEIN"/>
    <property type="match status" value="1"/>
</dbReference>
<feature type="transmembrane region" description="Helical" evidence="1">
    <location>
        <begin position="24"/>
        <end position="46"/>
    </location>
</feature>
<dbReference type="RefSeq" id="WP_285660504.1">
    <property type="nucleotide sequence ID" value="NZ_BSTX01000001.1"/>
</dbReference>
<keyword evidence="1" id="KW-0472">Membrane</keyword>
<dbReference type="AlphaFoldDB" id="A0A9W6W791"/>
<protein>
    <submittedName>
        <fullName evidence="2">Uncharacterized protein</fullName>
    </submittedName>
</protein>
<feature type="transmembrane region" description="Helical" evidence="1">
    <location>
        <begin position="126"/>
        <end position="147"/>
    </location>
</feature>
<dbReference type="Proteomes" id="UP001165079">
    <property type="component" value="Unassembled WGS sequence"/>
</dbReference>
<gene>
    <name evidence="2" type="ORF">Afil01_00680</name>
</gene>
<name>A0A9W6W791_9ACTN</name>
<keyword evidence="3" id="KW-1185">Reference proteome</keyword>
<sequence length="153" mass="15939">MGVYRLMPAPGTAPYARRLDRRRLWTGGAWTALACAVVAAAAFLTVREILDLPILGVIVYGGVIEPHLFVYALGGVAAAFAATALMLLLLRGSARPFPYFRWIVGLCLALVAMMPVFAAGDAATGLATAAANVIVGLTAWAGVVLAARAAVRE</sequence>
<feature type="transmembrane region" description="Helical" evidence="1">
    <location>
        <begin position="68"/>
        <end position="90"/>
    </location>
</feature>
<keyword evidence="1" id="KW-1133">Transmembrane helix</keyword>
<organism evidence="2 3">
    <name type="scientific">Actinorhabdospora filicis</name>
    <dbReference type="NCBI Taxonomy" id="1785913"/>
    <lineage>
        <taxon>Bacteria</taxon>
        <taxon>Bacillati</taxon>
        <taxon>Actinomycetota</taxon>
        <taxon>Actinomycetes</taxon>
        <taxon>Micromonosporales</taxon>
        <taxon>Micromonosporaceae</taxon>
        <taxon>Actinorhabdospora</taxon>
    </lineage>
</organism>
<proteinExistence type="predicted"/>
<evidence type="ECO:0000313" key="2">
    <source>
        <dbReference type="EMBL" id="GLZ75261.1"/>
    </source>
</evidence>
<comment type="caution">
    <text evidence="2">The sequence shown here is derived from an EMBL/GenBank/DDBJ whole genome shotgun (WGS) entry which is preliminary data.</text>
</comment>
<reference evidence="2" key="1">
    <citation type="submission" date="2023-03" db="EMBL/GenBank/DDBJ databases">
        <title>Actinorhabdospora filicis NBRC 111898.</title>
        <authorList>
            <person name="Ichikawa N."/>
            <person name="Sato H."/>
            <person name="Tonouchi N."/>
        </authorList>
    </citation>
    <scope>NUCLEOTIDE SEQUENCE</scope>
    <source>
        <strain evidence="2">NBRC 111898</strain>
    </source>
</reference>
<accession>A0A9W6W791</accession>
<keyword evidence="1" id="KW-0812">Transmembrane</keyword>
<feature type="transmembrane region" description="Helical" evidence="1">
    <location>
        <begin position="102"/>
        <end position="120"/>
    </location>
</feature>
<evidence type="ECO:0000256" key="1">
    <source>
        <dbReference type="SAM" id="Phobius"/>
    </source>
</evidence>
<dbReference type="EMBL" id="BSTX01000001">
    <property type="protein sequence ID" value="GLZ75261.1"/>
    <property type="molecule type" value="Genomic_DNA"/>
</dbReference>
<evidence type="ECO:0000313" key="3">
    <source>
        <dbReference type="Proteomes" id="UP001165079"/>
    </source>
</evidence>